<dbReference type="InterPro" id="IPR029058">
    <property type="entry name" value="AB_hydrolase_fold"/>
</dbReference>
<proteinExistence type="predicted"/>
<feature type="domain" description="BD-FAE-like" evidence="2">
    <location>
        <begin position="176"/>
        <end position="301"/>
    </location>
</feature>
<sequence>MKRSTAIISGVVGLALVAGVGTTAYYTHAQENSINHAKYAKDKDATDYRNGVKTGKTYNLDFSKLKYKTKTLTINNKKVKVREYTNVVYTAKPVDTKYESMNIYIPEAYFQNKKINGYTKDTAPIFMPNTVGGYMSATAATIDHGNTPSPNAGQKKSQAPAGNGANLNQNGGASSGNAMQEALSKGFVVVSAGARGRDSKVNGKYSGAAPATVVDLKAAVRYLKLNDKKMAGDANKIIADGTSAGGAMSALLASTGNNKDYYPYLKAIGAADTSDNIFATYSFAPITNLDNADSAYEWEFNGVNTVTSSGMPGASTSSSTTELTDKQKKMSTQLKSSFVTYINNLGLKDDNGKKLTLKKDGTGSFSDFVKQEVIDSANAAIKSGTSVTTEKYPWLTIKDGKATDVDMTKYFASIGRMKTPTAFDSVDLSAAENQIMGTSTTRAKHFTSFGMKNNTKSGATMADSSIIKMMNPMNYIGKSGTTMAKHYYIRYGGKDANTSVAIPTILAQKLKNAGVDVDYKVKWDTGHSGDYDMDDMFKWAEKITK</sequence>
<dbReference type="Proteomes" id="UP001314241">
    <property type="component" value="Unassembled WGS sequence"/>
</dbReference>
<comment type="caution">
    <text evidence="3">The sequence shown here is derived from an EMBL/GenBank/DDBJ whole genome shotgun (WGS) entry which is preliminary data.</text>
</comment>
<dbReference type="EMBL" id="CAWVOH010000001">
    <property type="protein sequence ID" value="CAK8053805.1"/>
    <property type="molecule type" value="Genomic_DNA"/>
</dbReference>
<protein>
    <submittedName>
        <fullName evidence="3">Acetyl esterase/lipase (Aes)</fullName>
    </submittedName>
</protein>
<evidence type="ECO:0000313" key="4">
    <source>
        <dbReference type="Proteomes" id="UP001314241"/>
    </source>
</evidence>
<evidence type="ECO:0000256" key="1">
    <source>
        <dbReference type="SAM" id="MobiDB-lite"/>
    </source>
</evidence>
<reference evidence="3 4" key="1">
    <citation type="submission" date="2024-01" db="EMBL/GenBank/DDBJ databases">
        <authorList>
            <person name="Botero Cardona J."/>
        </authorList>
    </citation>
    <scope>NUCLEOTIDE SEQUENCE [LARGE SCALE GENOMIC DNA]</scope>
    <source>
        <strain evidence="3 4">LMG 33000</strain>
    </source>
</reference>
<dbReference type="Gene3D" id="3.40.50.1820">
    <property type="entry name" value="alpha/beta hydrolase"/>
    <property type="match status" value="1"/>
</dbReference>
<dbReference type="Pfam" id="PF20434">
    <property type="entry name" value="BD-FAE"/>
    <property type="match status" value="1"/>
</dbReference>
<dbReference type="NCBIfam" id="NF041556">
    <property type="entry name" value="tannase_B"/>
    <property type="match status" value="1"/>
</dbReference>
<feature type="region of interest" description="Disordered" evidence="1">
    <location>
        <begin position="141"/>
        <end position="175"/>
    </location>
</feature>
<organism evidence="3 4">
    <name type="scientific">Eupransor demetentiae</name>
    <dbReference type="NCBI Taxonomy" id="3109584"/>
    <lineage>
        <taxon>Bacteria</taxon>
        <taxon>Bacillati</taxon>
        <taxon>Bacillota</taxon>
        <taxon>Bacilli</taxon>
        <taxon>Lactobacillales</taxon>
        <taxon>Lactobacillaceae</taxon>
        <taxon>Eupransor</taxon>
    </lineage>
</organism>
<feature type="compositionally biased region" description="Polar residues" evidence="1">
    <location>
        <begin position="144"/>
        <end position="157"/>
    </location>
</feature>
<gene>
    <name evidence="3" type="ORF">R54876_GBNLAHCA_00364</name>
</gene>
<evidence type="ECO:0000313" key="3">
    <source>
        <dbReference type="EMBL" id="CAK8053805.1"/>
    </source>
</evidence>
<dbReference type="InterPro" id="IPR048124">
    <property type="entry name" value="Tannase_B"/>
</dbReference>
<keyword evidence="4" id="KW-1185">Reference proteome</keyword>
<evidence type="ECO:0000259" key="2">
    <source>
        <dbReference type="Pfam" id="PF20434"/>
    </source>
</evidence>
<feature type="compositionally biased region" description="Low complexity" evidence="1">
    <location>
        <begin position="158"/>
        <end position="175"/>
    </location>
</feature>
<dbReference type="RefSeq" id="WP_349641355.1">
    <property type="nucleotide sequence ID" value="NZ_CAWVOH010000001.1"/>
</dbReference>
<dbReference type="SUPFAM" id="SSF53474">
    <property type="entry name" value="alpha/beta-Hydrolases"/>
    <property type="match status" value="1"/>
</dbReference>
<name>A0ABP0EQ44_9LACO</name>
<dbReference type="InterPro" id="IPR049492">
    <property type="entry name" value="BD-FAE-like_dom"/>
</dbReference>
<accession>A0ABP0EQ44</accession>